<sequence length="127" mass="14064">MLITKGQQNCMVGKGTVVKPDDLSSILETHMVEEKNQVTQVEDHLGCFQFLAITNSPSMNIVKQMSLLYECASFGSMPKSGIAGSCGRLIPTFLRSRHTDFHSGCTSWHSHQQWRSVRSLFSTSSPA</sequence>
<evidence type="ECO:0000313" key="2">
    <source>
        <dbReference type="Proteomes" id="UP000030759"/>
    </source>
</evidence>
<dbReference type="Proteomes" id="UP000030759">
    <property type="component" value="Unassembled WGS sequence"/>
</dbReference>
<organism evidence="1 2">
    <name type="scientific">Cricetulus griseus</name>
    <name type="common">Chinese hamster</name>
    <name type="synonym">Cricetulus barabensis griseus</name>
    <dbReference type="NCBI Taxonomy" id="10029"/>
    <lineage>
        <taxon>Eukaryota</taxon>
        <taxon>Metazoa</taxon>
        <taxon>Chordata</taxon>
        <taxon>Craniata</taxon>
        <taxon>Vertebrata</taxon>
        <taxon>Euteleostomi</taxon>
        <taxon>Mammalia</taxon>
        <taxon>Eutheria</taxon>
        <taxon>Euarchontoglires</taxon>
        <taxon>Glires</taxon>
        <taxon>Rodentia</taxon>
        <taxon>Myomorpha</taxon>
        <taxon>Muroidea</taxon>
        <taxon>Cricetidae</taxon>
        <taxon>Cricetinae</taxon>
        <taxon>Cricetulus</taxon>
    </lineage>
</organism>
<protein>
    <submittedName>
        <fullName evidence="1">Zinc finger protein</fullName>
    </submittedName>
</protein>
<gene>
    <name evidence="1" type="ORF">H671_8g19361</name>
</gene>
<proteinExistence type="predicted"/>
<reference evidence="2" key="1">
    <citation type="journal article" date="2013" name="Nat. Biotechnol.">
        <title>Chinese hamster genome sequenced from sorted chromosomes.</title>
        <authorList>
            <person name="Brinkrolf K."/>
            <person name="Rupp O."/>
            <person name="Laux H."/>
            <person name="Kollin F."/>
            <person name="Ernst W."/>
            <person name="Linke B."/>
            <person name="Kofler R."/>
            <person name="Romand S."/>
            <person name="Hesse F."/>
            <person name="Budach W.E."/>
            <person name="Galosy S."/>
            <person name="Muller D."/>
            <person name="Noll T."/>
            <person name="Wienberg J."/>
            <person name="Jostock T."/>
            <person name="Leonard M."/>
            <person name="Grillari J."/>
            <person name="Tauch A."/>
            <person name="Goesmann A."/>
            <person name="Helk B."/>
            <person name="Mott J.E."/>
            <person name="Puhler A."/>
            <person name="Borth N."/>
        </authorList>
    </citation>
    <scope>NUCLEOTIDE SEQUENCE [LARGE SCALE GENOMIC DNA]</scope>
    <source>
        <strain evidence="2">17A/GY</strain>
    </source>
</reference>
<evidence type="ECO:0000313" key="1">
    <source>
        <dbReference type="EMBL" id="ERE66519.1"/>
    </source>
</evidence>
<accession>A0A061HZG2</accession>
<dbReference type="AlphaFoldDB" id="A0A061HZG2"/>
<dbReference type="EMBL" id="KE682633">
    <property type="protein sequence ID" value="ERE66519.1"/>
    <property type="molecule type" value="Genomic_DNA"/>
</dbReference>
<name>A0A061HZG2_CRIGR</name>